<dbReference type="SUPFAM" id="SSF52540">
    <property type="entry name" value="P-loop containing nucleoside triphosphate hydrolases"/>
    <property type="match status" value="1"/>
</dbReference>
<accession>A0A4Z0GWF0</accession>
<keyword evidence="3 6" id="KW-0347">Helicase</keyword>
<keyword evidence="2" id="KW-0378">Hydrolase</keyword>
<dbReference type="InterPro" id="IPR027417">
    <property type="entry name" value="P-loop_NTPase"/>
</dbReference>
<dbReference type="GO" id="GO:0003677">
    <property type="term" value="F:DNA binding"/>
    <property type="evidence" value="ECO:0007669"/>
    <property type="project" value="InterPro"/>
</dbReference>
<keyword evidence="1" id="KW-0547">Nucleotide-binding</keyword>
<feature type="domain" description="UvrD-like helicase C-terminal" evidence="5">
    <location>
        <begin position="439"/>
        <end position="521"/>
    </location>
</feature>
<evidence type="ECO:0000256" key="2">
    <source>
        <dbReference type="ARBA" id="ARBA00022801"/>
    </source>
</evidence>
<dbReference type="Proteomes" id="UP000297982">
    <property type="component" value="Unassembled WGS sequence"/>
</dbReference>
<reference evidence="6 7" key="1">
    <citation type="journal article" date="2003" name="Int. J. Syst. Evol. Microbiol.">
        <title>Halobacillus salinus sp. nov., isolated from a salt lake on the coast of the East Sea in Korea.</title>
        <authorList>
            <person name="Yoon J.H."/>
            <person name="Kang K.H."/>
            <person name="Park Y.H."/>
        </authorList>
    </citation>
    <scope>NUCLEOTIDE SEQUENCE [LARGE SCALE GENOMIC DNA]</scope>
    <source>
        <strain evidence="6 7">HSL-3</strain>
    </source>
</reference>
<dbReference type="GO" id="GO:0005524">
    <property type="term" value="F:ATP binding"/>
    <property type="evidence" value="ECO:0007669"/>
    <property type="project" value="InterPro"/>
</dbReference>
<keyword evidence="4" id="KW-0067">ATP-binding</keyword>
<dbReference type="GO" id="GO:0000725">
    <property type="term" value="P:recombinational repair"/>
    <property type="evidence" value="ECO:0007669"/>
    <property type="project" value="TreeGrafter"/>
</dbReference>
<organism evidence="6 7">
    <name type="scientific">Halobacillus salinus</name>
    <dbReference type="NCBI Taxonomy" id="192814"/>
    <lineage>
        <taxon>Bacteria</taxon>
        <taxon>Bacillati</taxon>
        <taxon>Bacillota</taxon>
        <taxon>Bacilli</taxon>
        <taxon>Bacillales</taxon>
        <taxon>Bacillaceae</taxon>
        <taxon>Halobacillus</taxon>
    </lineage>
</organism>
<evidence type="ECO:0000256" key="1">
    <source>
        <dbReference type="ARBA" id="ARBA00022741"/>
    </source>
</evidence>
<dbReference type="PANTHER" id="PTHR11070">
    <property type="entry name" value="UVRD / RECB / PCRA DNA HELICASE FAMILY MEMBER"/>
    <property type="match status" value="1"/>
</dbReference>
<dbReference type="InterPro" id="IPR014017">
    <property type="entry name" value="DNA_helicase_UvrD-like_C"/>
</dbReference>
<keyword evidence="7" id="KW-1185">Reference proteome</keyword>
<evidence type="ECO:0000256" key="3">
    <source>
        <dbReference type="ARBA" id="ARBA00022806"/>
    </source>
</evidence>
<protein>
    <submittedName>
        <fullName evidence="6">ATP-dependent helicase</fullName>
    </submittedName>
</protein>
<dbReference type="EMBL" id="SRJC01000008">
    <property type="protein sequence ID" value="TGB01074.1"/>
    <property type="molecule type" value="Genomic_DNA"/>
</dbReference>
<gene>
    <name evidence="6" type="ORF">E4663_18155</name>
</gene>
<proteinExistence type="predicted"/>
<dbReference type="Pfam" id="PF13245">
    <property type="entry name" value="AAA_19"/>
    <property type="match status" value="1"/>
</dbReference>
<dbReference type="Gene3D" id="3.40.50.300">
    <property type="entry name" value="P-loop containing nucleotide triphosphate hydrolases"/>
    <property type="match status" value="2"/>
</dbReference>
<evidence type="ECO:0000313" key="6">
    <source>
        <dbReference type="EMBL" id="TGB01074.1"/>
    </source>
</evidence>
<dbReference type="GO" id="GO:0043138">
    <property type="term" value="F:3'-5' DNA helicase activity"/>
    <property type="evidence" value="ECO:0007669"/>
    <property type="project" value="TreeGrafter"/>
</dbReference>
<sequence>MYKFKEEAMIQHNRVRNEIAQSVKRGNSFFVQAGAGAGKTKSLVETLEDMKKVYGYDFKKDGRKIAVITFTDAATLEIKNRLMDDSIFQISTIHSFAWENLKHLQFDLIESLDEESIEKVTYSVLNDLADEYNLHHHEVVEKFIRMLNSKEKFCQIISNQYPFILIDECQDTQTKIIDAFFDLYKEHNIILGLFGDMMQRIYLHSHQNLNELVEEHNFDIITKEWNWRSSPEIVKFINRVRALDIDLSKENRSFSDSAFSQLAVKEETKKNVEIHVLTLDEEKHESDIVHGSHVLVLEHKMAAKREGFQDLHNYVSSFSKKKNSFLDGDLGELKEIEGILVPLYQDIIEDRSPIDLMFYLREYNIAFQTGDNVDLKVLQKDFILLCQTLKDTQSTLGNILDNIGTTFDFRYLRDSTDEFVEGLKSIKWVEFIKYFEYVNSLGIGTQHSSKGLEYPRVSVILSDNEQKWNLYNFSRLLGIQQPTENDLKKYKEGKDTTLTRTQNIFYVACSRAMEELKIIYYVPKGGKEKVKERFEFLFEDVCEIV</sequence>
<dbReference type="Pfam" id="PF13361">
    <property type="entry name" value="UvrD_C"/>
    <property type="match status" value="1"/>
</dbReference>
<dbReference type="InterPro" id="IPR000212">
    <property type="entry name" value="DNA_helicase_UvrD/REP"/>
</dbReference>
<comment type="caution">
    <text evidence="6">The sequence shown here is derived from an EMBL/GenBank/DDBJ whole genome shotgun (WGS) entry which is preliminary data.</text>
</comment>
<dbReference type="AlphaFoldDB" id="A0A4Z0GWF0"/>
<evidence type="ECO:0000313" key="7">
    <source>
        <dbReference type="Proteomes" id="UP000297982"/>
    </source>
</evidence>
<evidence type="ECO:0000259" key="5">
    <source>
        <dbReference type="Pfam" id="PF13361"/>
    </source>
</evidence>
<evidence type="ECO:0000256" key="4">
    <source>
        <dbReference type="ARBA" id="ARBA00022840"/>
    </source>
</evidence>
<name>A0A4Z0GWF0_9BACI</name>
<dbReference type="PANTHER" id="PTHR11070:SF2">
    <property type="entry name" value="ATP-DEPENDENT DNA HELICASE SRS2"/>
    <property type="match status" value="1"/>
</dbReference>
<dbReference type="RefSeq" id="WP_135328682.1">
    <property type="nucleotide sequence ID" value="NZ_SRJC01000008.1"/>
</dbReference>